<dbReference type="OrthoDB" id="1724165at2759"/>
<accession>A0A1Q3C3L2</accession>
<dbReference type="InterPro" id="IPR021109">
    <property type="entry name" value="Peptidase_aspartic_dom_sf"/>
</dbReference>
<dbReference type="PANTHER" id="PTHR33240:SF15">
    <property type="entry name" value="GAG-PRO-LIKE PROTEIN"/>
    <property type="match status" value="1"/>
</dbReference>
<reference evidence="2" key="1">
    <citation type="submission" date="2016-04" db="EMBL/GenBank/DDBJ databases">
        <title>Cephalotus genome sequencing.</title>
        <authorList>
            <person name="Fukushima K."/>
            <person name="Hasebe M."/>
            <person name="Fang X."/>
        </authorList>
    </citation>
    <scope>NUCLEOTIDE SEQUENCE [LARGE SCALE GENOMIC DNA]</scope>
    <source>
        <strain evidence="2">cv. St1</strain>
    </source>
</reference>
<evidence type="ECO:0000313" key="1">
    <source>
        <dbReference type="EMBL" id="GAV74835.1"/>
    </source>
</evidence>
<name>A0A1Q3C3L2_CEPFO</name>
<keyword evidence="2" id="KW-1185">Reference proteome</keyword>
<organism evidence="1 2">
    <name type="scientific">Cephalotus follicularis</name>
    <name type="common">Albany pitcher plant</name>
    <dbReference type="NCBI Taxonomy" id="3775"/>
    <lineage>
        <taxon>Eukaryota</taxon>
        <taxon>Viridiplantae</taxon>
        <taxon>Streptophyta</taxon>
        <taxon>Embryophyta</taxon>
        <taxon>Tracheophyta</taxon>
        <taxon>Spermatophyta</taxon>
        <taxon>Magnoliopsida</taxon>
        <taxon>eudicotyledons</taxon>
        <taxon>Gunneridae</taxon>
        <taxon>Pentapetalae</taxon>
        <taxon>rosids</taxon>
        <taxon>fabids</taxon>
        <taxon>Oxalidales</taxon>
        <taxon>Cephalotaceae</taxon>
        <taxon>Cephalotus</taxon>
    </lineage>
</organism>
<gene>
    <name evidence="1" type="ORF">CFOL_v3_18315</name>
</gene>
<dbReference type="Gene3D" id="2.40.70.10">
    <property type="entry name" value="Acid Proteases"/>
    <property type="match status" value="1"/>
</dbReference>
<proteinExistence type="predicted"/>
<dbReference type="AlphaFoldDB" id="A0A1Q3C3L2"/>
<dbReference type="EMBL" id="BDDD01001280">
    <property type="protein sequence ID" value="GAV74835.1"/>
    <property type="molecule type" value="Genomic_DNA"/>
</dbReference>
<comment type="caution">
    <text evidence="1">The sequence shown here is derived from an EMBL/GenBank/DDBJ whole genome shotgun (WGS) entry which is preliminary data.</text>
</comment>
<evidence type="ECO:0000313" key="2">
    <source>
        <dbReference type="Proteomes" id="UP000187406"/>
    </source>
</evidence>
<dbReference type="PANTHER" id="PTHR33240">
    <property type="entry name" value="OS08G0508500 PROTEIN"/>
    <property type="match status" value="1"/>
</dbReference>
<protein>
    <submittedName>
        <fullName evidence="1">Uncharacterized protein</fullName>
    </submittedName>
</protein>
<sequence length="146" mass="16382">MISYDYSIECLLVDQPVRKIAKAHEGAIIFTEANRVKAKCHNHSLYLEAVSNGVDFKCALVNNDASINKMPYDAFKRIGILKRRLVKQSLDMSGFGAVTLQTLGHISEDLKVSKIRGLTVFHVINAPAMYHILLGHPWIHENEVIP</sequence>
<dbReference type="InParanoid" id="A0A1Q3C3L2"/>
<dbReference type="Proteomes" id="UP000187406">
    <property type="component" value="Unassembled WGS sequence"/>
</dbReference>